<sequence>MLHLPSDVVASSEDGEIVAIPDKATWTGFTILLHHRKKTRTCSLWPIARERDREREREGLLLVSTVLSSFIHSSGAASWCVGKEGLSDAVLQKTLWTTPAVPGPQPRQGQRRLLLAQHREGSLLLRRQQLLPEEGAVPGLQRLRRNSRRRQISAHLQYYYCCYLPRVIVISGGFRLHRTCFPL</sequence>
<comment type="caution">
    <text evidence="1">The sequence shown here is derived from an EMBL/GenBank/DDBJ whole genome shotgun (WGS) entry which is preliminary data.</text>
</comment>
<gene>
    <name evidence="1" type="ORF">MLD38_025007</name>
</gene>
<dbReference type="EMBL" id="CM042886">
    <property type="protein sequence ID" value="KAI4340141.1"/>
    <property type="molecule type" value="Genomic_DNA"/>
</dbReference>
<keyword evidence="2" id="KW-1185">Reference proteome</keyword>
<reference evidence="2" key="1">
    <citation type="journal article" date="2023" name="Front. Plant Sci.">
        <title>Chromosomal-level genome assembly of Melastoma candidum provides insights into trichome evolution.</title>
        <authorList>
            <person name="Zhong Y."/>
            <person name="Wu W."/>
            <person name="Sun C."/>
            <person name="Zou P."/>
            <person name="Liu Y."/>
            <person name="Dai S."/>
            <person name="Zhou R."/>
        </authorList>
    </citation>
    <scope>NUCLEOTIDE SEQUENCE [LARGE SCALE GENOMIC DNA]</scope>
</reference>
<dbReference type="Proteomes" id="UP001057402">
    <property type="component" value="Chromosome 7"/>
</dbReference>
<organism evidence="1 2">
    <name type="scientific">Melastoma candidum</name>
    <dbReference type="NCBI Taxonomy" id="119954"/>
    <lineage>
        <taxon>Eukaryota</taxon>
        <taxon>Viridiplantae</taxon>
        <taxon>Streptophyta</taxon>
        <taxon>Embryophyta</taxon>
        <taxon>Tracheophyta</taxon>
        <taxon>Spermatophyta</taxon>
        <taxon>Magnoliopsida</taxon>
        <taxon>eudicotyledons</taxon>
        <taxon>Gunneridae</taxon>
        <taxon>Pentapetalae</taxon>
        <taxon>rosids</taxon>
        <taxon>malvids</taxon>
        <taxon>Myrtales</taxon>
        <taxon>Melastomataceae</taxon>
        <taxon>Melastomatoideae</taxon>
        <taxon>Melastomateae</taxon>
        <taxon>Melastoma</taxon>
    </lineage>
</organism>
<evidence type="ECO:0000313" key="1">
    <source>
        <dbReference type="EMBL" id="KAI4340141.1"/>
    </source>
</evidence>
<evidence type="ECO:0000313" key="2">
    <source>
        <dbReference type="Proteomes" id="UP001057402"/>
    </source>
</evidence>
<name>A0ACB9NZ66_9MYRT</name>
<proteinExistence type="predicted"/>
<protein>
    <submittedName>
        <fullName evidence="1">Uncharacterized protein</fullName>
    </submittedName>
</protein>
<accession>A0ACB9NZ66</accession>